<keyword evidence="1" id="KW-0472">Membrane</keyword>
<evidence type="ECO:0000313" key="3">
    <source>
        <dbReference type="EMBL" id="MBO4205554.1"/>
    </source>
</evidence>
<dbReference type="RefSeq" id="WP_208811736.1">
    <property type="nucleotide sequence ID" value="NZ_WVUH01000029.1"/>
</dbReference>
<dbReference type="PANTHER" id="PTHR30590:SF2">
    <property type="entry name" value="INNER MEMBRANE PROTEIN"/>
    <property type="match status" value="1"/>
</dbReference>
<sequence length="364" mass="39292">MSWHGSENTDVVVADPPRPAVAPVRERVVALDVLRGFALCGILLANVKPIAHQGDTPDAGPLPETTAATVLHLLVDQRFFPIFSLLFGVGFALLTESAHGRSRRPRVVLLRRLLALLAMGLFHALALWRGDVLAVYATLGLVVLLPATWLPRRVVAVAAGVLVVLSVTVFGGWYSLVPGLFLLGSALTRYGVVARVESAPRTVAVLGLVFALAAVPATVVQVRAGVSDPDGAVSRIAYPAAGLLTAGVYVCAMVLLLRTRVAGLLTAAFRPLGRMALTNYLTATVLVLVIAELVGGSDRWPVGGVVAVAAVILLVQWWWSVLWLRRCRQGPVEWLWRWVTWWQRPPLRRARRPGAAPERGWDTP</sequence>
<feature type="transmembrane region" description="Helical" evidence="1">
    <location>
        <begin position="79"/>
        <end position="97"/>
    </location>
</feature>
<feature type="transmembrane region" description="Helical" evidence="1">
    <location>
        <begin position="300"/>
        <end position="319"/>
    </location>
</feature>
<feature type="transmembrane region" description="Helical" evidence="1">
    <location>
        <begin position="277"/>
        <end position="294"/>
    </location>
</feature>
<evidence type="ECO:0000256" key="1">
    <source>
        <dbReference type="SAM" id="Phobius"/>
    </source>
</evidence>
<comment type="caution">
    <text evidence="3">The sequence shown here is derived from an EMBL/GenBank/DDBJ whole genome shotgun (WGS) entry which is preliminary data.</text>
</comment>
<feature type="transmembrane region" description="Helical" evidence="1">
    <location>
        <begin position="133"/>
        <end position="150"/>
    </location>
</feature>
<feature type="transmembrane region" description="Helical" evidence="1">
    <location>
        <begin position="109"/>
        <end position="127"/>
    </location>
</feature>
<feature type="transmembrane region" description="Helical" evidence="1">
    <location>
        <begin position="236"/>
        <end position="257"/>
    </location>
</feature>
<feature type="transmembrane region" description="Helical" evidence="1">
    <location>
        <begin position="203"/>
        <end position="224"/>
    </location>
</feature>
<keyword evidence="4" id="KW-1185">Reference proteome</keyword>
<gene>
    <name evidence="3" type="ORF">GSF22_05945</name>
</gene>
<evidence type="ECO:0000259" key="2">
    <source>
        <dbReference type="Pfam" id="PF04235"/>
    </source>
</evidence>
<organism evidence="3 4">
    <name type="scientific">Micromonospora echinofusca</name>
    <dbReference type="NCBI Taxonomy" id="47858"/>
    <lineage>
        <taxon>Bacteria</taxon>
        <taxon>Bacillati</taxon>
        <taxon>Actinomycetota</taxon>
        <taxon>Actinomycetes</taxon>
        <taxon>Micromonosporales</taxon>
        <taxon>Micromonosporaceae</taxon>
        <taxon>Micromonospora</taxon>
    </lineage>
</organism>
<dbReference type="InterPro" id="IPR007349">
    <property type="entry name" value="DUF418"/>
</dbReference>
<reference evidence="3 4" key="1">
    <citation type="submission" date="2019-12" db="EMBL/GenBank/DDBJ databases">
        <title>Whole genome sequencing of endophytic Actinobacterium Micromonospora sp. MPMI6T.</title>
        <authorList>
            <person name="Evv R."/>
            <person name="Podile A.R."/>
        </authorList>
    </citation>
    <scope>NUCLEOTIDE SEQUENCE [LARGE SCALE GENOMIC DNA]</scope>
    <source>
        <strain evidence="3 4">MPMI6</strain>
    </source>
</reference>
<protein>
    <submittedName>
        <fullName evidence="3">DUF418 domain-containing protein</fullName>
    </submittedName>
</protein>
<dbReference type="Pfam" id="PF04235">
    <property type="entry name" value="DUF418"/>
    <property type="match status" value="1"/>
</dbReference>
<dbReference type="Proteomes" id="UP000823521">
    <property type="component" value="Unassembled WGS sequence"/>
</dbReference>
<feature type="domain" description="DUF418" evidence="2">
    <location>
        <begin position="188"/>
        <end position="343"/>
    </location>
</feature>
<keyword evidence="1" id="KW-0812">Transmembrane</keyword>
<proteinExistence type="predicted"/>
<evidence type="ECO:0000313" key="4">
    <source>
        <dbReference type="Proteomes" id="UP000823521"/>
    </source>
</evidence>
<feature type="transmembrane region" description="Helical" evidence="1">
    <location>
        <begin position="155"/>
        <end position="174"/>
    </location>
</feature>
<dbReference type="EMBL" id="WVUH01000029">
    <property type="protein sequence ID" value="MBO4205554.1"/>
    <property type="molecule type" value="Genomic_DNA"/>
</dbReference>
<dbReference type="PANTHER" id="PTHR30590">
    <property type="entry name" value="INNER MEMBRANE PROTEIN"/>
    <property type="match status" value="1"/>
</dbReference>
<accession>A0ABS3VM06</accession>
<keyword evidence="1" id="KW-1133">Transmembrane helix</keyword>
<dbReference type="InterPro" id="IPR052529">
    <property type="entry name" value="Bact_Transport_Assoc"/>
</dbReference>
<name>A0ABS3VM06_MICEH</name>